<dbReference type="STRING" id="34720.A0A151K3P9"/>
<dbReference type="Gene3D" id="3.30.830.10">
    <property type="entry name" value="Metalloenzyme, LuxS/M16 peptidase-like"/>
    <property type="match status" value="1"/>
</dbReference>
<dbReference type="AlphaFoldDB" id="A0A151K3P9"/>
<sequence length="54" mass="6083">MLTVPINEIPQCTSYLKLKNLNETDVNSVVRNYYQVGIGTIELSVLIELMIVSI</sequence>
<protein>
    <submittedName>
        <fullName evidence="1">Uncharacterized protein</fullName>
    </submittedName>
</protein>
<evidence type="ECO:0000313" key="1">
    <source>
        <dbReference type="EMBL" id="KYN50749.1"/>
    </source>
</evidence>
<dbReference type="Proteomes" id="UP000078541">
    <property type="component" value="Unassembled WGS sequence"/>
</dbReference>
<name>A0A151K3P9_9HYME</name>
<keyword evidence="2" id="KW-1185">Reference proteome</keyword>
<comment type="caution">
    <text evidence="1">The sequence shown here is derived from an EMBL/GenBank/DDBJ whole genome shotgun (WGS) entry which is preliminary data.</text>
</comment>
<gene>
    <name evidence="1" type="ORF">ALC56_10589</name>
</gene>
<reference evidence="1 2" key="1">
    <citation type="submission" date="2016-03" db="EMBL/GenBank/DDBJ databases">
        <title>Trachymyrmex septentrionalis WGS genome.</title>
        <authorList>
            <person name="Nygaard S."/>
            <person name="Hu H."/>
            <person name="Boomsma J."/>
            <person name="Zhang G."/>
        </authorList>
    </citation>
    <scope>NUCLEOTIDE SEQUENCE [LARGE SCALE GENOMIC DNA]</scope>
    <source>
        <strain evidence="1">Tsep2-gDNA-1</strain>
        <tissue evidence="1">Whole body</tissue>
    </source>
</reference>
<accession>A0A151K3P9</accession>
<proteinExistence type="predicted"/>
<organism evidence="1 2">
    <name type="scientific">Trachymyrmex septentrionalis</name>
    <dbReference type="NCBI Taxonomy" id="34720"/>
    <lineage>
        <taxon>Eukaryota</taxon>
        <taxon>Metazoa</taxon>
        <taxon>Ecdysozoa</taxon>
        <taxon>Arthropoda</taxon>
        <taxon>Hexapoda</taxon>
        <taxon>Insecta</taxon>
        <taxon>Pterygota</taxon>
        <taxon>Neoptera</taxon>
        <taxon>Endopterygota</taxon>
        <taxon>Hymenoptera</taxon>
        <taxon>Apocrita</taxon>
        <taxon>Aculeata</taxon>
        <taxon>Formicoidea</taxon>
        <taxon>Formicidae</taxon>
        <taxon>Myrmicinae</taxon>
        <taxon>Trachymyrmex</taxon>
    </lineage>
</organism>
<evidence type="ECO:0000313" key="2">
    <source>
        <dbReference type="Proteomes" id="UP000078541"/>
    </source>
</evidence>
<dbReference type="EMBL" id="LKEZ01027526">
    <property type="protein sequence ID" value="KYN50749.1"/>
    <property type="molecule type" value="Genomic_DNA"/>
</dbReference>